<evidence type="ECO:0000313" key="1">
    <source>
        <dbReference type="EMBL" id="SMY04139.1"/>
    </source>
</evidence>
<dbReference type="Proteomes" id="UP000234327">
    <property type="component" value="Unassembled WGS sequence"/>
</dbReference>
<gene>
    <name evidence="1" type="ORF">BAURA63_03867</name>
</gene>
<dbReference type="EMBL" id="FXYZ01000088">
    <property type="protein sequence ID" value="SMY04139.1"/>
    <property type="molecule type" value="Genomic_DNA"/>
</dbReference>
<evidence type="ECO:0000313" key="2">
    <source>
        <dbReference type="Proteomes" id="UP000234327"/>
    </source>
</evidence>
<accession>A0A2H1KWW6</accession>
<proteinExistence type="predicted"/>
<dbReference type="AlphaFoldDB" id="A0A2H1KWW6"/>
<protein>
    <submittedName>
        <fullName evidence="1">Uncharacterized protein</fullName>
    </submittedName>
</protein>
<organism evidence="1 2">
    <name type="scientific">Brevibacterium aurantiacum</name>
    <dbReference type="NCBI Taxonomy" id="273384"/>
    <lineage>
        <taxon>Bacteria</taxon>
        <taxon>Bacillati</taxon>
        <taxon>Actinomycetota</taxon>
        <taxon>Actinomycetes</taxon>
        <taxon>Micrococcales</taxon>
        <taxon>Brevibacteriaceae</taxon>
        <taxon>Brevibacterium</taxon>
    </lineage>
</organism>
<reference evidence="1 2" key="1">
    <citation type="submission" date="2017-03" db="EMBL/GenBank/DDBJ databases">
        <authorList>
            <person name="Afonso C.L."/>
            <person name="Miller P.J."/>
            <person name="Scott M.A."/>
            <person name="Spackman E."/>
            <person name="Goraichik I."/>
            <person name="Dimitrov K.M."/>
            <person name="Suarez D.L."/>
            <person name="Swayne D.E."/>
        </authorList>
    </citation>
    <scope>NUCLEOTIDE SEQUENCE [LARGE SCALE GENOMIC DNA]</scope>
    <source>
        <strain evidence="2">6(3)</strain>
    </source>
</reference>
<sequence length="66" mass="7273">MRSRDLGPWPCSVMCEDSLGRLELLDPFAEAGEEELAPVVDVPQLVEAADEEVLHPQEDGTIDVPR</sequence>
<name>A0A2H1KWW6_BREAU</name>